<feature type="domain" description="Major facilitator superfamily (MFS) profile" evidence="7">
    <location>
        <begin position="11"/>
        <end position="391"/>
    </location>
</feature>
<dbReference type="Proteomes" id="UP000321275">
    <property type="component" value="Unassembled WGS sequence"/>
</dbReference>
<feature type="transmembrane region" description="Helical" evidence="6">
    <location>
        <begin position="334"/>
        <end position="356"/>
    </location>
</feature>
<dbReference type="AlphaFoldDB" id="A0A510XC70"/>
<dbReference type="SUPFAM" id="SSF103473">
    <property type="entry name" value="MFS general substrate transporter"/>
    <property type="match status" value="1"/>
</dbReference>
<dbReference type="InterPro" id="IPR020846">
    <property type="entry name" value="MFS_dom"/>
</dbReference>
<evidence type="ECO:0000313" key="8">
    <source>
        <dbReference type="EMBL" id="GEK49044.1"/>
    </source>
</evidence>
<dbReference type="Pfam" id="PF07690">
    <property type="entry name" value="MFS_1"/>
    <property type="match status" value="1"/>
</dbReference>
<dbReference type="EMBL" id="BJUK01000064">
    <property type="protein sequence ID" value="GEK49044.1"/>
    <property type="molecule type" value="Genomic_DNA"/>
</dbReference>
<feature type="transmembrane region" description="Helical" evidence="6">
    <location>
        <begin position="163"/>
        <end position="181"/>
    </location>
</feature>
<name>A0A510XC70_9GAMM</name>
<dbReference type="InterPro" id="IPR036259">
    <property type="entry name" value="MFS_trans_sf"/>
</dbReference>
<dbReference type="RefSeq" id="WP_146804364.1">
    <property type="nucleotide sequence ID" value="NZ_BJUK01000064.1"/>
</dbReference>
<keyword evidence="9" id="KW-1185">Reference proteome</keyword>
<comment type="subcellular location">
    <subcellularLocation>
        <location evidence="1">Cell membrane</location>
        <topology evidence="1">Multi-pass membrane protein</topology>
    </subcellularLocation>
</comment>
<gene>
    <name evidence="8" type="ORF">HPA02_33270</name>
</gene>
<sequence length="405" mass="42760">MKIFETLTSKNILMPFAAIYGIGLAPLLVLPYLFSAYITSFSISESAAGLLVTYNLTAMCLAAFAVAPVVHRLPRRPLVLLGTALAVLGNIGVVMVNDSASVILPLLLSGIGYGVVLAVGNAVVAGYEDPEKTFDRVVLLGTVLFIALLVLTPQFASRFALDGVMLVLIALHLLCLPWLMATPEQRDLVGEGASVRPPQVGKRSYLFLLTPLSLAVLAMVLFYFIRDTMIWMYAERIGVHRLGFEPGALGFIFGVHGATSLLGPLLLIWAGKRFGRSALLIFGILASGGVTLAVSQTDSQWLYGGLVIAWSTLHFFTYSCLMGVGSVADKQGRVVAAAGGAVMAANGIAPVVAGYSVEWGGYAGLGAGLVLFVGLTLISALYVIYRVSKVAEDAQDEASPQASEA</sequence>
<evidence type="ECO:0000256" key="4">
    <source>
        <dbReference type="ARBA" id="ARBA00022989"/>
    </source>
</evidence>
<keyword evidence="4 6" id="KW-1133">Transmembrane helix</keyword>
<feature type="transmembrane region" description="Helical" evidence="6">
    <location>
        <begin position="248"/>
        <end position="270"/>
    </location>
</feature>
<feature type="transmembrane region" description="Helical" evidence="6">
    <location>
        <begin position="205"/>
        <end position="225"/>
    </location>
</feature>
<dbReference type="OrthoDB" id="7055439at2"/>
<evidence type="ECO:0000256" key="1">
    <source>
        <dbReference type="ARBA" id="ARBA00004651"/>
    </source>
</evidence>
<comment type="caution">
    <text evidence="8">The sequence shown here is derived from an EMBL/GenBank/DDBJ whole genome shotgun (WGS) entry which is preliminary data.</text>
</comment>
<evidence type="ECO:0000313" key="9">
    <source>
        <dbReference type="Proteomes" id="UP000321275"/>
    </source>
</evidence>
<dbReference type="Gene3D" id="1.20.1250.20">
    <property type="entry name" value="MFS general substrate transporter like domains"/>
    <property type="match status" value="2"/>
</dbReference>
<proteinExistence type="predicted"/>
<feature type="transmembrane region" description="Helical" evidence="6">
    <location>
        <begin position="78"/>
        <end position="96"/>
    </location>
</feature>
<dbReference type="InterPro" id="IPR050189">
    <property type="entry name" value="MFS_Efflux_Transporters"/>
</dbReference>
<feature type="transmembrane region" description="Helical" evidence="6">
    <location>
        <begin position="102"/>
        <end position="125"/>
    </location>
</feature>
<feature type="transmembrane region" description="Helical" evidence="6">
    <location>
        <begin position="277"/>
        <end position="295"/>
    </location>
</feature>
<protein>
    <recommendedName>
        <fullName evidence="7">Major facilitator superfamily (MFS) profile domain-containing protein</fullName>
    </recommendedName>
</protein>
<evidence type="ECO:0000256" key="3">
    <source>
        <dbReference type="ARBA" id="ARBA00022692"/>
    </source>
</evidence>
<keyword evidence="3 6" id="KW-0812">Transmembrane</keyword>
<evidence type="ECO:0000256" key="6">
    <source>
        <dbReference type="SAM" id="Phobius"/>
    </source>
</evidence>
<dbReference type="GO" id="GO:0022857">
    <property type="term" value="F:transmembrane transporter activity"/>
    <property type="evidence" value="ECO:0007669"/>
    <property type="project" value="InterPro"/>
</dbReference>
<evidence type="ECO:0000259" key="7">
    <source>
        <dbReference type="PROSITE" id="PS50850"/>
    </source>
</evidence>
<evidence type="ECO:0000256" key="5">
    <source>
        <dbReference type="ARBA" id="ARBA00023136"/>
    </source>
</evidence>
<keyword evidence="2" id="KW-1003">Cell membrane</keyword>
<feature type="transmembrane region" description="Helical" evidence="6">
    <location>
        <begin position="12"/>
        <end position="34"/>
    </location>
</feature>
<dbReference type="GO" id="GO:0005886">
    <property type="term" value="C:plasma membrane"/>
    <property type="evidence" value="ECO:0007669"/>
    <property type="project" value="UniProtKB-SubCell"/>
</dbReference>
<dbReference type="PROSITE" id="PS50850">
    <property type="entry name" value="MFS"/>
    <property type="match status" value="1"/>
</dbReference>
<evidence type="ECO:0000256" key="2">
    <source>
        <dbReference type="ARBA" id="ARBA00022475"/>
    </source>
</evidence>
<feature type="transmembrane region" description="Helical" evidence="6">
    <location>
        <begin position="137"/>
        <end position="157"/>
    </location>
</feature>
<organism evidence="8 9">
    <name type="scientific">Bisbaumannia pacifica</name>
    <dbReference type="NCBI Taxonomy" id="77098"/>
    <lineage>
        <taxon>Bacteria</taxon>
        <taxon>Pseudomonadati</taxon>
        <taxon>Pseudomonadota</taxon>
        <taxon>Gammaproteobacteria</taxon>
        <taxon>Oceanospirillales</taxon>
        <taxon>Halomonadaceae</taxon>
        <taxon>Bisbaumannia</taxon>
    </lineage>
</organism>
<feature type="transmembrane region" description="Helical" evidence="6">
    <location>
        <begin position="301"/>
        <end position="322"/>
    </location>
</feature>
<keyword evidence="5 6" id="KW-0472">Membrane</keyword>
<dbReference type="InterPro" id="IPR011701">
    <property type="entry name" value="MFS"/>
</dbReference>
<feature type="transmembrane region" description="Helical" evidence="6">
    <location>
        <begin position="362"/>
        <end position="385"/>
    </location>
</feature>
<accession>A0A510XC70</accession>
<reference evidence="8 9" key="1">
    <citation type="submission" date="2019-07" db="EMBL/GenBank/DDBJ databases">
        <title>Whole genome shotgun sequence of Halomonas pacifica NBRC 102220.</title>
        <authorList>
            <person name="Hosoyama A."/>
            <person name="Uohara A."/>
            <person name="Ohji S."/>
            <person name="Ichikawa N."/>
        </authorList>
    </citation>
    <scope>NUCLEOTIDE SEQUENCE [LARGE SCALE GENOMIC DNA]</scope>
    <source>
        <strain evidence="8 9">NBRC 102220</strain>
    </source>
</reference>
<feature type="transmembrane region" description="Helical" evidence="6">
    <location>
        <begin position="46"/>
        <end position="66"/>
    </location>
</feature>
<dbReference type="PANTHER" id="PTHR43124">
    <property type="entry name" value="PURINE EFFLUX PUMP PBUE"/>
    <property type="match status" value="1"/>
</dbReference>
<dbReference type="PANTHER" id="PTHR43124:SF10">
    <property type="entry name" value="PURINE EFFLUX PUMP PBUE"/>
    <property type="match status" value="1"/>
</dbReference>